<name>A0ABD1A3G9_CARAN</name>
<accession>A0ABD1A3G9</accession>
<sequence length="288" mass="32783">MLWEVPEEEPSQELFAEDWEERSGPVRNQRSHDNCSTYVGTDLFSAMRLINKEDDKFRIFIARYLTLYASPMLRYVESIDGRRKDTHHCHGNSIADTLKFIKRNGVPEEDPVDADKDFNCITDAPEKNPSILYQIGDEVEACVSNKLKDLYEALLHQPVGANLHFFHPEFTNIGSVNIYEGPLSDSSTYSGLHTVLITAVKRIKGKLVARVKSSHGTEKGENGYMNVSLTKMILGIGRGNEIYYASFLLTDFTYLEIPRGLNKPEELEKEKGKKRKTHHLPCLAFVKI</sequence>
<evidence type="ECO:0000313" key="2">
    <source>
        <dbReference type="EMBL" id="KAL1200661.1"/>
    </source>
</evidence>
<protein>
    <submittedName>
        <fullName evidence="2">Protein HEAT-INDUCED TAS1 TARGET 2</fullName>
    </submittedName>
</protein>
<dbReference type="SUPFAM" id="SSF54001">
    <property type="entry name" value="Cysteine proteinases"/>
    <property type="match status" value="1"/>
</dbReference>
<dbReference type="EMBL" id="JBANAX010000614">
    <property type="protein sequence ID" value="KAL1200661.1"/>
    <property type="molecule type" value="Genomic_DNA"/>
</dbReference>
<organism evidence="2 3">
    <name type="scientific">Cardamine amara subsp. amara</name>
    <dbReference type="NCBI Taxonomy" id="228776"/>
    <lineage>
        <taxon>Eukaryota</taxon>
        <taxon>Viridiplantae</taxon>
        <taxon>Streptophyta</taxon>
        <taxon>Embryophyta</taxon>
        <taxon>Tracheophyta</taxon>
        <taxon>Spermatophyta</taxon>
        <taxon>Magnoliopsida</taxon>
        <taxon>eudicotyledons</taxon>
        <taxon>Gunneridae</taxon>
        <taxon>Pentapetalae</taxon>
        <taxon>rosids</taxon>
        <taxon>malvids</taxon>
        <taxon>Brassicales</taxon>
        <taxon>Brassicaceae</taxon>
        <taxon>Cardamineae</taxon>
        <taxon>Cardamine</taxon>
    </lineage>
</organism>
<evidence type="ECO:0000313" key="3">
    <source>
        <dbReference type="Proteomes" id="UP001558713"/>
    </source>
</evidence>
<keyword evidence="3" id="KW-1185">Reference proteome</keyword>
<proteinExistence type="predicted"/>
<dbReference type="AlphaFoldDB" id="A0ABD1A3G9"/>
<dbReference type="Pfam" id="PF00112">
    <property type="entry name" value="Peptidase_C1"/>
    <property type="match status" value="1"/>
</dbReference>
<gene>
    <name evidence="2" type="ORF">V5N11_019846</name>
</gene>
<dbReference type="InterPro" id="IPR038765">
    <property type="entry name" value="Papain-like_cys_pep_sf"/>
</dbReference>
<reference evidence="2 3" key="1">
    <citation type="submission" date="2024-04" db="EMBL/GenBank/DDBJ databases">
        <title>Genome assembly C_amara_ONT_v2.</title>
        <authorList>
            <person name="Yant L."/>
            <person name="Moore C."/>
            <person name="Slenker M."/>
        </authorList>
    </citation>
    <scope>NUCLEOTIDE SEQUENCE [LARGE SCALE GENOMIC DNA]</scope>
    <source>
        <tissue evidence="2">Leaf</tissue>
    </source>
</reference>
<evidence type="ECO:0000259" key="1">
    <source>
        <dbReference type="Pfam" id="PF00112"/>
    </source>
</evidence>
<dbReference type="InterPro" id="IPR000668">
    <property type="entry name" value="Peptidase_C1A_C"/>
</dbReference>
<feature type="domain" description="Peptidase C1A papain C-terminal" evidence="1">
    <location>
        <begin position="81"/>
        <end position="230"/>
    </location>
</feature>
<dbReference type="Gene3D" id="3.90.70.10">
    <property type="entry name" value="Cysteine proteinases"/>
    <property type="match status" value="1"/>
</dbReference>
<dbReference type="Proteomes" id="UP001558713">
    <property type="component" value="Unassembled WGS sequence"/>
</dbReference>
<comment type="caution">
    <text evidence="2">The sequence shown here is derived from an EMBL/GenBank/DDBJ whole genome shotgun (WGS) entry which is preliminary data.</text>
</comment>